<evidence type="ECO:0000256" key="2">
    <source>
        <dbReference type="ARBA" id="ARBA00007104"/>
    </source>
</evidence>
<reference evidence="10" key="1">
    <citation type="submission" date="2021-01" db="EMBL/GenBank/DDBJ databases">
        <authorList>
            <person name="Corre E."/>
            <person name="Pelletier E."/>
            <person name="Niang G."/>
            <person name="Scheremetjew M."/>
            <person name="Finn R."/>
            <person name="Kale V."/>
            <person name="Holt S."/>
            <person name="Cochrane G."/>
            <person name="Meng A."/>
            <person name="Brown T."/>
            <person name="Cohen L."/>
        </authorList>
    </citation>
    <scope>NUCLEOTIDE SEQUENCE</scope>
    <source>
        <strain evidence="10">SAG 63-3</strain>
    </source>
</reference>
<dbReference type="InterPro" id="IPR015720">
    <property type="entry name" value="Emp24-like"/>
</dbReference>
<evidence type="ECO:0000256" key="1">
    <source>
        <dbReference type="ARBA" id="ARBA00004479"/>
    </source>
</evidence>
<evidence type="ECO:0000256" key="3">
    <source>
        <dbReference type="ARBA" id="ARBA00022692"/>
    </source>
</evidence>
<evidence type="ECO:0000256" key="5">
    <source>
        <dbReference type="ARBA" id="ARBA00022989"/>
    </source>
</evidence>
<evidence type="ECO:0000259" key="9">
    <source>
        <dbReference type="SMART" id="SM01190"/>
    </source>
</evidence>
<evidence type="ECO:0000313" key="10">
    <source>
        <dbReference type="EMBL" id="CAD8783005.1"/>
    </source>
</evidence>
<dbReference type="PANTHER" id="PTHR22811">
    <property type="entry name" value="TRANSMEMBRANE EMP24 DOMAIN-CONTAINING PROTEIN"/>
    <property type="match status" value="1"/>
</dbReference>
<comment type="similarity">
    <text evidence="2">Belongs to the EMP24/GP25L family.</text>
</comment>
<proteinExistence type="inferred from homology"/>
<sequence>MKLINKIFFLLYLMLFFYHSSAVKIKVAPGTTECVSQTFSIDHFSIPGGPRIDGRLLIGTTNHYYRPFVSIRLLSPSDDQIWQQQHVYSEAHFNVAPRGPGTYKACFYNPWESRTDALVDLVYFTLAHLRTSDSPVQIPKGLLNDRNSEIAHQSHVEQARKTITGMSEFMQVISGSQKYLERRLDIHKKTLESNKKRTLGYASLEVMVIAIVVLAQVFTVHGLFESSGIASRFFSKGIGAKILLMGGGGGTVGLLGGVSRKEGHLGGGGRGLMMGGGGKHKVVV</sequence>
<gene>
    <name evidence="10" type="ORF">PPAR00522_LOCUS16363</name>
</gene>
<keyword evidence="6 7" id="KW-0472">Membrane</keyword>
<feature type="domain" description="GOLD" evidence="9">
    <location>
        <begin position="22"/>
        <end position="225"/>
    </location>
</feature>
<name>A0A7S0VD44_9CHLO</name>
<feature type="transmembrane region" description="Helical" evidence="7">
    <location>
        <begin position="199"/>
        <end position="224"/>
    </location>
</feature>
<dbReference type="InterPro" id="IPR009038">
    <property type="entry name" value="GOLD_dom"/>
</dbReference>
<feature type="signal peptide" evidence="8">
    <location>
        <begin position="1"/>
        <end position="22"/>
    </location>
</feature>
<evidence type="ECO:0000256" key="4">
    <source>
        <dbReference type="ARBA" id="ARBA00022729"/>
    </source>
</evidence>
<feature type="chain" id="PRO_5030990881" description="GOLD domain-containing protein" evidence="8">
    <location>
        <begin position="23"/>
        <end position="284"/>
    </location>
</feature>
<organism evidence="10">
    <name type="scientific">Polytomella parva</name>
    <dbReference type="NCBI Taxonomy" id="51329"/>
    <lineage>
        <taxon>Eukaryota</taxon>
        <taxon>Viridiplantae</taxon>
        <taxon>Chlorophyta</taxon>
        <taxon>core chlorophytes</taxon>
        <taxon>Chlorophyceae</taxon>
        <taxon>CS clade</taxon>
        <taxon>Chlamydomonadales</taxon>
        <taxon>Chlamydomonadaceae</taxon>
        <taxon>Polytomella</taxon>
    </lineage>
</organism>
<keyword evidence="5 7" id="KW-1133">Transmembrane helix</keyword>
<keyword evidence="3 7" id="KW-0812">Transmembrane</keyword>
<accession>A0A7S0VD44</accession>
<keyword evidence="4 8" id="KW-0732">Signal</keyword>
<protein>
    <recommendedName>
        <fullName evidence="9">GOLD domain-containing protein</fullName>
    </recommendedName>
</protein>
<dbReference type="EMBL" id="HBFM01025279">
    <property type="protein sequence ID" value="CAD8783005.1"/>
    <property type="molecule type" value="Transcribed_RNA"/>
</dbReference>
<dbReference type="SMART" id="SM01190">
    <property type="entry name" value="EMP24_GP25L"/>
    <property type="match status" value="1"/>
</dbReference>
<dbReference type="Pfam" id="PF01105">
    <property type="entry name" value="EMP24_GP25L"/>
    <property type="match status" value="1"/>
</dbReference>
<dbReference type="AlphaFoldDB" id="A0A7S0VD44"/>
<evidence type="ECO:0000256" key="8">
    <source>
        <dbReference type="SAM" id="SignalP"/>
    </source>
</evidence>
<dbReference type="GO" id="GO:0016020">
    <property type="term" value="C:membrane"/>
    <property type="evidence" value="ECO:0007669"/>
    <property type="project" value="UniProtKB-SubCell"/>
</dbReference>
<comment type="subcellular location">
    <subcellularLocation>
        <location evidence="1">Membrane</location>
        <topology evidence="1">Single-pass type I membrane protein</topology>
    </subcellularLocation>
</comment>
<evidence type="ECO:0000256" key="6">
    <source>
        <dbReference type="ARBA" id="ARBA00023136"/>
    </source>
</evidence>
<evidence type="ECO:0000256" key="7">
    <source>
        <dbReference type="SAM" id="Phobius"/>
    </source>
</evidence>